<comment type="caution">
    <text evidence="1">The sequence shown here is derived from an EMBL/GenBank/DDBJ whole genome shotgun (WGS) entry which is preliminary data.</text>
</comment>
<name>A0AAN8CKB9_9TELE</name>
<keyword evidence="2" id="KW-1185">Reference proteome</keyword>
<protein>
    <submittedName>
        <fullName evidence="1">Uncharacterized protein</fullName>
    </submittedName>
</protein>
<gene>
    <name evidence="1" type="ORF">CesoFtcFv8_006669</name>
</gene>
<evidence type="ECO:0000313" key="2">
    <source>
        <dbReference type="Proteomes" id="UP001335648"/>
    </source>
</evidence>
<dbReference type="Proteomes" id="UP001335648">
    <property type="component" value="Unassembled WGS sequence"/>
</dbReference>
<proteinExistence type="predicted"/>
<accession>A0AAN8CKB9</accession>
<dbReference type="AlphaFoldDB" id="A0AAN8CKB9"/>
<reference evidence="1 2" key="1">
    <citation type="journal article" date="2023" name="Mol. Biol. Evol.">
        <title>Genomics of Secondarily Temperate Adaptation in the Only Non-Antarctic Icefish.</title>
        <authorList>
            <person name="Rivera-Colon A.G."/>
            <person name="Rayamajhi N."/>
            <person name="Minhas B.F."/>
            <person name="Madrigal G."/>
            <person name="Bilyk K.T."/>
            <person name="Yoon V."/>
            <person name="Hune M."/>
            <person name="Gregory S."/>
            <person name="Cheng C.H.C."/>
            <person name="Catchen J.M."/>
        </authorList>
    </citation>
    <scope>NUCLEOTIDE SEQUENCE [LARGE SCALE GENOMIC DNA]</scope>
    <source>
        <strain evidence="1">JC2023a</strain>
    </source>
</reference>
<evidence type="ECO:0000313" key="1">
    <source>
        <dbReference type="EMBL" id="KAK5905180.1"/>
    </source>
</evidence>
<sequence>MHHHACVLGQDYFQLLARAQHPSQAQMPAHWPPLCSPASHLSLAAVLLGWPAGVENQALMGLWGLQEGMARVVERMKAPGGAACTD</sequence>
<dbReference type="EMBL" id="JAULUE010002050">
    <property type="protein sequence ID" value="KAK5905180.1"/>
    <property type="molecule type" value="Genomic_DNA"/>
</dbReference>
<organism evidence="1 2">
    <name type="scientific">Champsocephalus esox</name>
    <name type="common">pike icefish</name>
    <dbReference type="NCBI Taxonomy" id="159716"/>
    <lineage>
        <taxon>Eukaryota</taxon>
        <taxon>Metazoa</taxon>
        <taxon>Chordata</taxon>
        <taxon>Craniata</taxon>
        <taxon>Vertebrata</taxon>
        <taxon>Euteleostomi</taxon>
        <taxon>Actinopterygii</taxon>
        <taxon>Neopterygii</taxon>
        <taxon>Teleostei</taxon>
        <taxon>Neoteleostei</taxon>
        <taxon>Acanthomorphata</taxon>
        <taxon>Eupercaria</taxon>
        <taxon>Perciformes</taxon>
        <taxon>Notothenioidei</taxon>
        <taxon>Channichthyidae</taxon>
        <taxon>Champsocephalus</taxon>
    </lineage>
</organism>